<name>A0A364LL54_9GAMM</name>
<evidence type="ECO:0008006" key="4">
    <source>
        <dbReference type="Google" id="ProtNLM"/>
    </source>
</evidence>
<gene>
    <name evidence="2" type="ORF">B1207_06920</name>
</gene>
<accession>A0A364LL54</accession>
<organism evidence="2 3">
    <name type="scientific">Legionella quinlivanii</name>
    <dbReference type="NCBI Taxonomy" id="45073"/>
    <lineage>
        <taxon>Bacteria</taxon>
        <taxon>Pseudomonadati</taxon>
        <taxon>Pseudomonadota</taxon>
        <taxon>Gammaproteobacteria</taxon>
        <taxon>Legionellales</taxon>
        <taxon>Legionellaceae</taxon>
        <taxon>Legionella</taxon>
    </lineage>
</organism>
<feature type="region of interest" description="Disordered" evidence="1">
    <location>
        <begin position="245"/>
        <end position="296"/>
    </location>
</feature>
<protein>
    <recommendedName>
        <fullName evidence="4">Legionella vir region protein</fullName>
    </recommendedName>
</protein>
<evidence type="ECO:0000256" key="1">
    <source>
        <dbReference type="SAM" id="MobiDB-lite"/>
    </source>
</evidence>
<proteinExistence type="predicted"/>
<evidence type="ECO:0000313" key="2">
    <source>
        <dbReference type="EMBL" id="RAP37145.1"/>
    </source>
</evidence>
<sequence length="296" mass="33801">MDYFTINHKELTALNGLPFLQRLIYLQGIRPYMDRQNAIVGIKRKISHQSIAEALYVEPHPGIQSGSPSKDQIRRAIKGLEKAGLIENHSTEHALILKCLLATERFSAQNKPAIKAPHHSAIVDISNSPDGARAFDAITQQATIDKKAEPAIPHNSNNNYLFFLYKQFEQFWSVYPVKRSMPQAQQAFLELNPSAELFQRMMNALHQQIAYYDQQIALKRWMPNWKNASNWISLQCWNDELPTQHQKDEHHATHQKPTSATSGYDPLWATCRPRQEAKAEEPSNVIAFPRASSVTH</sequence>
<dbReference type="RefSeq" id="WP_112219263.1">
    <property type="nucleotide sequence ID" value="NZ_MVJN01000004.1"/>
</dbReference>
<comment type="caution">
    <text evidence="2">The sequence shown here is derived from an EMBL/GenBank/DDBJ whole genome shotgun (WGS) entry which is preliminary data.</text>
</comment>
<dbReference type="EMBL" id="MVJN01000004">
    <property type="protein sequence ID" value="RAP37145.1"/>
    <property type="molecule type" value="Genomic_DNA"/>
</dbReference>
<dbReference type="AlphaFoldDB" id="A0A364LL54"/>
<evidence type="ECO:0000313" key="3">
    <source>
        <dbReference type="Proteomes" id="UP000249458"/>
    </source>
</evidence>
<reference evidence="2 3" key="1">
    <citation type="submission" date="2017-02" db="EMBL/GenBank/DDBJ databases">
        <title>Legionella quilivanii strain from human: case report and whole genome sequencing analysis.</title>
        <authorList>
            <person name="Lalancette C."/>
            <person name="Leduc J.-M."/>
            <person name="Levesque S."/>
            <person name="Fournier E."/>
            <person name="Saoud J."/>
            <person name="Faucher S.P."/>
            <person name="Bernard K."/>
            <person name="Martineau C."/>
            <person name="Longtin J."/>
        </authorList>
    </citation>
    <scope>NUCLEOTIDE SEQUENCE [LARGE SCALE GENOMIC DNA]</scope>
    <source>
        <strain evidence="2 3">ID143958</strain>
    </source>
</reference>
<dbReference type="Proteomes" id="UP000249458">
    <property type="component" value="Unassembled WGS sequence"/>
</dbReference>